<evidence type="ECO:0000313" key="16">
    <source>
        <dbReference type="Proteomes" id="UP000004642"/>
    </source>
</evidence>
<evidence type="ECO:0000256" key="5">
    <source>
        <dbReference type="ARBA" id="ARBA00022597"/>
    </source>
</evidence>
<dbReference type="EMBL" id="AFCJ01001516">
    <property type="protein sequence ID" value="EHC35960.1"/>
    <property type="molecule type" value="Genomic_DNA"/>
</dbReference>
<evidence type="ECO:0000256" key="1">
    <source>
        <dbReference type="ARBA" id="ARBA00004651"/>
    </source>
</evidence>
<proteinExistence type="inferred from homology"/>
<comment type="subunit">
    <text evidence="2">Homodimer.</text>
</comment>
<gene>
    <name evidence="15" type="ORF">LTSEALA_3525</name>
</gene>
<dbReference type="PANTHER" id="PTHR33843:SF4">
    <property type="entry name" value="ASCORBATE-SPECIFIC PTS SYSTEM EIIC COMPONENT"/>
    <property type="match status" value="1"/>
</dbReference>
<feature type="transmembrane region" description="Helical" evidence="14">
    <location>
        <begin position="12"/>
        <end position="45"/>
    </location>
</feature>
<dbReference type="PANTHER" id="PTHR33843">
    <property type="entry name" value="ASCORBATE-SPECIFIC PTS SYSTEM EIIC COMPONENT"/>
    <property type="match status" value="1"/>
</dbReference>
<sequence>YIFLTGHHTFYMACMIGVILTVAGFEGVGLVFTGSLILGLVMAFFPAL</sequence>
<evidence type="ECO:0000256" key="13">
    <source>
        <dbReference type="ARBA" id="ARBA00042859"/>
    </source>
</evidence>
<evidence type="ECO:0000256" key="14">
    <source>
        <dbReference type="SAM" id="Phobius"/>
    </source>
</evidence>
<protein>
    <recommendedName>
        <fullName evidence="12">Ascorbate-specific PTS system EIIC component</fullName>
    </recommendedName>
    <alternativeName>
        <fullName evidence="13">Ascorbate-specific permease IIC component UlaA</fullName>
    </alternativeName>
</protein>
<organism evidence="15 16">
    <name type="scientific">Salmonella enterica subsp. enterica serovar Alachua str. R6-377</name>
    <dbReference type="NCBI Taxonomy" id="913241"/>
    <lineage>
        <taxon>Bacteria</taxon>
        <taxon>Pseudomonadati</taxon>
        <taxon>Pseudomonadota</taxon>
        <taxon>Gammaproteobacteria</taxon>
        <taxon>Enterobacterales</taxon>
        <taxon>Enterobacteriaceae</taxon>
        <taxon>Salmonella</taxon>
    </lineage>
</organism>
<evidence type="ECO:0000256" key="3">
    <source>
        <dbReference type="ARBA" id="ARBA00022448"/>
    </source>
</evidence>
<accession>G5LRI3</accession>
<evidence type="ECO:0000256" key="7">
    <source>
        <dbReference type="ARBA" id="ARBA00022692"/>
    </source>
</evidence>
<evidence type="ECO:0000256" key="4">
    <source>
        <dbReference type="ARBA" id="ARBA00022475"/>
    </source>
</evidence>
<dbReference type="Pfam" id="PF03611">
    <property type="entry name" value="EIIC-GAT"/>
    <property type="match status" value="1"/>
</dbReference>
<dbReference type="Proteomes" id="UP000004642">
    <property type="component" value="Unassembled WGS sequence"/>
</dbReference>
<keyword evidence="4" id="KW-1003">Cell membrane</keyword>
<keyword evidence="7 14" id="KW-0812">Transmembrane</keyword>
<keyword evidence="5" id="KW-0762">Sugar transport</keyword>
<reference evidence="15 16" key="1">
    <citation type="journal article" date="2011" name="BMC Genomics">
        <title>Genome sequencing reveals diversification of virulence factor content and possible host adaptation in distinct subpopulations of Salmonella enterica.</title>
        <authorList>
            <person name="den Bakker H.C."/>
            <person name="Moreno Switt A.I."/>
            <person name="Govoni G."/>
            <person name="Cummings C.A."/>
            <person name="Ranieri M.L."/>
            <person name="Degoricija L."/>
            <person name="Hoelzer K."/>
            <person name="Rodriguez-Rivera L.D."/>
            <person name="Brown S."/>
            <person name="Bolchacova E."/>
            <person name="Furtado M.R."/>
            <person name="Wiedmann M."/>
        </authorList>
    </citation>
    <scope>NUCLEOTIDE SEQUENCE [LARGE SCALE GENOMIC DNA]</scope>
    <source>
        <strain evidence="15 16">R6-377</strain>
    </source>
</reference>
<dbReference type="InterPro" id="IPR051562">
    <property type="entry name" value="Ascorbate-PTS_EIIC"/>
</dbReference>
<name>G5LRI3_SALET</name>
<evidence type="ECO:0000256" key="10">
    <source>
        <dbReference type="ARBA" id="ARBA00037387"/>
    </source>
</evidence>
<evidence type="ECO:0000256" key="11">
    <source>
        <dbReference type="ARBA" id="ARBA00038218"/>
    </source>
</evidence>
<comment type="function">
    <text evidence="10">The phosphoenolpyruvate-dependent sugar phosphotransferase system (sugar PTS), a major carbohydrate active transport system, catalyzes the phosphorylation of incoming sugar substrates concomitantly with their translocation across the cell membrane. The enzyme II UlaABC PTS system is involved in ascorbate transport.</text>
</comment>
<evidence type="ECO:0000256" key="9">
    <source>
        <dbReference type="ARBA" id="ARBA00023136"/>
    </source>
</evidence>
<keyword evidence="6" id="KW-0598">Phosphotransferase system</keyword>
<dbReference type="GO" id="GO:0005886">
    <property type="term" value="C:plasma membrane"/>
    <property type="evidence" value="ECO:0007669"/>
    <property type="project" value="UniProtKB-SubCell"/>
</dbReference>
<keyword evidence="9 14" id="KW-0472">Membrane</keyword>
<comment type="caution">
    <text evidence="15">The sequence shown here is derived from an EMBL/GenBank/DDBJ whole genome shotgun (WGS) entry which is preliminary data.</text>
</comment>
<evidence type="ECO:0000256" key="2">
    <source>
        <dbReference type="ARBA" id="ARBA00011738"/>
    </source>
</evidence>
<feature type="non-terminal residue" evidence="15">
    <location>
        <position position="1"/>
    </location>
</feature>
<keyword evidence="8 14" id="KW-1133">Transmembrane helix</keyword>
<dbReference type="PATRIC" id="fig|913241.3.peg.2669"/>
<comment type="subcellular location">
    <subcellularLocation>
        <location evidence="1">Cell membrane</location>
        <topology evidence="1">Multi-pass membrane protein</topology>
    </subcellularLocation>
</comment>
<evidence type="ECO:0000256" key="12">
    <source>
        <dbReference type="ARBA" id="ARBA00039702"/>
    </source>
</evidence>
<evidence type="ECO:0000256" key="8">
    <source>
        <dbReference type="ARBA" id="ARBA00022989"/>
    </source>
</evidence>
<comment type="similarity">
    <text evidence="11">Belongs to the UlaA family.</text>
</comment>
<evidence type="ECO:0000313" key="15">
    <source>
        <dbReference type="EMBL" id="EHC35960.1"/>
    </source>
</evidence>
<evidence type="ECO:0000256" key="6">
    <source>
        <dbReference type="ARBA" id="ARBA00022683"/>
    </source>
</evidence>
<dbReference type="GO" id="GO:0009401">
    <property type="term" value="P:phosphoenolpyruvate-dependent sugar phosphotransferase system"/>
    <property type="evidence" value="ECO:0007669"/>
    <property type="project" value="UniProtKB-KW"/>
</dbReference>
<keyword evidence="3" id="KW-0813">Transport</keyword>
<dbReference type="InterPro" id="IPR004703">
    <property type="entry name" value="PTS_sugar-sp_permease"/>
</dbReference>
<dbReference type="AlphaFoldDB" id="G5LRI3"/>